<evidence type="ECO:0000256" key="3">
    <source>
        <dbReference type="ARBA" id="ARBA00022833"/>
    </source>
</evidence>
<dbReference type="SUPFAM" id="SSF159941">
    <property type="entry name" value="MM3350-like"/>
    <property type="match status" value="1"/>
</dbReference>
<organism evidence="6 7">
    <name type="scientific">Hericium alpestre</name>
    <dbReference type="NCBI Taxonomy" id="135208"/>
    <lineage>
        <taxon>Eukaryota</taxon>
        <taxon>Fungi</taxon>
        <taxon>Dikarya</taxon>
        <taxon>Basidiomycota</taxon>
        <taxon>Agaricomycotina</taxon>
        <taxon>Agaricomycetes</taxon>
        <taxon>Russulales</taxon>
        <taxon>Hericiaceae</taxon>
        <taxon>Hericium</taxon>
    </lineage>
</organism>
<keyword evidence="1" id="KW-0479">Metal-binding</keyword>
<dbReference type="AlphaFoldDB" id="A0A4Y9ZUW8"/>
<dbReference type="InterPro" id="IPR012912">
    <property type="entry name" value="Plasmid_pRiA4b_Orf3-like"/>
</dbReference>
<gene>
    <name evidence="6" type="ORF">EWM64_g5415</name>
</gene>
<comment type="caution">
    <text evidence="6">The sequence shown here is derived from an EMBL/GenBank/DDBJ whole genome shotgun (WGS) entry which is preliminary data.</text>
</comment>
<evidence type="ECO:0000256" key="2">
    <source>
        <dbReference type="ARBA" id="ARBA00022771"/>
    </source>
</evidence>
<dbReference type="Gene3D" id="3.10.290.30">
    <property type="entry name" value="MM3350-like"/>
    <property type="match status" value="1"/>
</dbReference>
<dbReference type="SUPFAM" id="SSF144232">
    <property type="entry name" value="HIT/MYND zinc finger-like"/>
    <property type="match status" value="1"/>
</dbReference>
<keyword evidence="7" id="KW-1185">Reference proteome</keyword>
<dbReference type="PROSITE" id="PS50865">
    <property type="entry name" value="ZF_MYND_2"/>
    <property type="match status" value="1"/>
</dbReference>
<reference evidence="6 7" key="1">
    <citation type="submission" date="2019-02" db="EMBL/GenBank/DDBJ databases">
        <title>Genome sequencing of the rare red list fungi Hericium alpestre (H. flagellum).</title>
        <authorList>
            <person name="Buettner E."/>
            <person name="Kellner H."/>
        </authorList>
    </citation>
    <scope>NUCLEOTIDE SEQUENCE [LARGE SCALE GENOMIC DNA]</scope>
    <source>
        <strain evidence="6 7">DSM 108284</strain>
    </source>
</reference>
<protein>
    <recommendedName>
        <fullName evidence="5">MYND-type domain-containing protein</fullName>
    </recommendedName>
</protein>
<dbReference type="OrthoDB" id="432970at2759"/>
<accession>A0A4Y9ZUW8</accession>
<dbReference type="InterPro" id="IPR002893">
    <property type="entry name" value="Znf_MYND"/>
</dbReference>
<dbReference type="EMBL" id="SFCI01000650">
    <property type="protein sequence ID" value="TFY78592.1"/>
    <property type="molecule type" value="Genomic_DNA"/>
</dbReference>
<sequence>MSDSSDDFLSGLRGRLRKGMGLMEPETGYGTSARGSTSRKAAYARFHPEDDLDLYPKAFFSHPDTFKPQKDWLVTDTHIITYVRTGGLLEQMAGNLYHPLLNKTYADYGGTPEQQFVNRLVDVQIEKLSQMDLGDLQQRDFTLKVGMDNIPDKTNNPRIWRRFRVSGGLSIAALSDKVITPLMGWTRNYHGHAFTVSQITLQESTSIDVMHSHQFGYAVVPEKSNRGVWTVAHLLQAEGEEMMWRYDFGDIWDHMITLEEIAPASESTGKVAVLDGAGACPPEDGDGNLRWFFNILKLESDKPGYRSEVISKINNSMNYKDKPVSADFDPDQFDIVEARQRVHAALASPDSVTTGAKQFMVPLHPSALDKPAPGTIFAPKKGQKLERTWDGGQGDGTVDGPRFLQEMTTTKRDKKISGCCWSCGCPHKLSACGRCHKTLYCGKACQKDHWSNGHRQQCKSSKR</sequence>
<dbReference type="Proteomes" id="UP000298061">
    <property type="component" value="Unassembled WGS sequence"/>
</dbReference>
<proteinExistence type="predicted"/>
<name>A0A4Y9ZUW8_9AGAM</name>
<dbReference type="Pfam" id="PF01753">
    <property type="entry name" value="zf-MYND"/>
    <property type="match status" value="1"/>
</dbReference>
<keyword evidence="2 4" id="KW-0863">Zinc-finger</keyword>
<evidence type="ECO:0000313" key="7">
    <source>
        <dbReference type="Proteomes" id="UP000298061"/>
    </source>
</evidence>
<dbReference type="GO" id="GO:0008270">
    <property type="term" value="F:zinc ion binding"/>
    <property type="evidence" value="ECO:0007669"/>
    <property type="project" value="UniProtKB-KW"/>
</dbReference>
<dbReference type="Pfam" id="PF07929">
    <property type="entry name" value="PRiA4_ORF3"/>
    <property type="match status" value="1"/>
</dbReference>
<dbReference type="InterPro" id="IPR024047">
    <property type="entry name" value="MM3350-like_sf"/>
</dbReference>
<dbReference type="PANTHER" id="PTHR41878:SF1">
    <property type="entry name" value="TNPR PROTEIN"/>
    <property type="match status" value="1"/>
</dbReference>
<evidence type="ECO:0000259" key="5">
    <source>
        <dbReference type="PROSITE" id="PS50865"/>
    </source>
</evidence>
<evidence type="ECO:0000256" key="4">
    <source>
        <dbReference type="PROSITE-ProRule" id="PRU00134"/>
    </source>
</evidence>
<feature type="domain" description="MYND-type" evidence="5">
    <location>
        <begin position="420"/>
        <end position="458"/>
    </location>
</feature>
<dbReference type="PANTHER" id="PTHR41878">
    <property type="entry name" value="LEXA REPRESSOR-RELATED"/>
    <property type="match status" value="1"/>
</dbReference>
<dbReference type="Gene3D" id="6.10.140.2220">
    <property type="match status" value="1"/>
</dbReference>
<keyword evidence="3" id="KW-0862">Zinc</keyword>
<evidence type="ECO:0000313" key="6">
    <source>
        <dbReference type="EMBL" id="TFY78592.1"/>
    </source>
</evidence>
<evidence type="ECO:0000256" key="1">
    <source>
        <dbReference type="ARBA" id="ARBA00022723"/>
    </source>
</evidence>